<sequence length="160" mass="18174">MEIRPATTDDREAIREVARDTWHDTYDELPSDVIDETIDDWYADEELERALETAGTAVLVAETDDGIVGFTHGVVQGDEGDVLRMYVHPDHQREGVGTALHERLRADLEDFNMNRMRAIDLASNDGGRAFYEELGFERTGDGEVEIGDEERREVVYTLEL</sequence>
<protein>
    <submittedName>
        <fullName evidence="2">N-acetyltransferase</fullName>
    </submittedName>
</protein>
<reference evidence="2" key="1">
    <citation type="submission" date="2017-11" db="EMBL/GenBank/DDBJ databases">
        <authorList>
            <person name="Kajale S.C."/>
            <person name="Sharma A."/>
        </authorList>
    </citation>
    <scope>NUCLEOTIDE SEQUENCE</scope>
    <source>
        <strain evidence="2">LS1_42</strain>
    </source>
</reference>
<dbReference type="Gene3D" id="3.40.630.30">
    <property type="match status" value="1"/>
</dbReference>
<dbReference type="CDD" id="cd04301">
    <property type="entry name" value="NAT_SF"/>
    <property type="match status" value="1"/>
</dbReference>
<accession>A0A8J8Q8Z9</accession>
<name>A0A8J8Q8Z9_9EURY</name>
<organism evidence="2 3">
    <name type="scientific">Natronococcus pandeyae</name>
    <dbReference type="NCBI Taxonomy" id="2055836"/>
    <lineage>
        <taxon>Archaea</taxon>
        <taxon>Methanobacteriati</taxon>
        <taxon>Methanobacteriota</taxon>
        <taxon>Stenosarchaea group</taxon>
        <taxon>Halobacteria</taxon>
        <taxon>Halobacteriales</taxon>
        <taxon>Natrialbaceae</taxon>
        <taxon>Natronococcus</taxon>
    </lineage>
</organism>
<evidence type="ECO:0000313" key="3">
    <source>
        <dbReference type="Proteomes" id="UP000766904"/>
    </source>
</evidence>
<dbReference type="InterPro" id="IPR000182">
    <property type="entry name" value="GNAT_dom"/>
</dbReference>
<dbReference type="OrthoDB" id="11597at2157"/>
<gene>
    <name evidence="2" type="ORF">CV102_04065</name>
</gene>
<dbReference type="SUPFAM" id="SSF55729">
    <property type="entry name" value="Acyl-CoA N-acyltransferases (Nat)"/>
    <property type="match status" value="1"/>
</dbReference>
<proteinExistence type="predicted"/>
<dbReference type="Proteomes" id="UP000766904">
    <property type="component" value="Unassembled WGS sequence"/>
</dbReference>
<dbReference type="PANTHER" id="PTHR43072:SF52">
    <property type="entry name" value="GCN5-RELATED N-ACETYLTRANSFERASE"/>
    <property type="match status" value="1"/>
</dbReference>
<keyword evidence="3" id="KW-1185">Reference proteome</keyword>
<dbReference type="PANTHER" id="PTHR43072">
    <property type="entry name" value="N-ACETYLTRANSFERASE"/>
    <property type="match status" value="1"/>
</dbReference>
<evidence type="ECO:0000259" key="1">
    <source>
        <dbReference type="PROSITE" id="PS51186"/>
    </source>
</evidence>
<dbReference type="AlphaFoldDB" id="A0A8J8Q8Z9"/>
<comment type="caution">
    <text evidence="2">The sequence shown here is derived from an EMBL/GenBank/DDBJ whole genome shotgun (WGS) entry which is preliminary data.</text>
</comment>
<feature type="domain" description="N-acetyltransferase" evidence="1">
    <location>
        <begin position="1"/>
        <end position="160"/>
    </location>
</feature>
<evidence type="ECO:0000313" key="2">
    <source>
        <dbReference type="EMBL" id="TYL39480.1"/>
    </source>
</evidence>
<dbReference type="Pfam" id="PF13508">
    <property type="entry name" value="Acetyltransf_7"/>
    <property type="match status" value="1"/>
</dbReference>
<dbReference type="InterPro" id="IPR016181">
    <property type="entry name" value="Acyl_CoA_acyltransferase"/>
</dbReference>
<dbReference type="PROSITE" id="PS51186">
    <property type="entry name" value="GNAT"/>
    <property type="match status" value="1"/>
</dbReference>
<dbReference type="RefSeq" id="WP_148856612.1">
    <property type="nucleotide sequence ID" value="NZ_PHNJ01000002.1"/>
</dbReference>
<dbReference type="EMBL" id="PHNJ01000002">
    <property type="protein sequence ID" value="TYL39480.1"/>
    <property type="molecule type" value="Genomic_DNA"/>
</dbReference>
<dbReference type="GO" id="GO:0016747">
    <property type="term" value="F:acyltransferase activity, transferring groups other than amino-acyl groups"/>
    <property type="evidence" value="ECO:0007669"/>
    <property type="project" value="InterPro"/>
</dbReference>